<feature type="region of interest" description="Disordered" evidence="1">
    <location>
        <begin position="591"/>
        <end position="710"/>
    </location>
</feature>
<sequence length="710" mass="74977">MTERVAYWSATNPHLRRVIVVIGMVHTLALWAVCAAPRAAASTGEALVGWTGLRDSYNVPAAAYFVSMVSTPEAALNNGQDVSLLDPTSWMKWMGQALETAVTHSTAAWWLTLATSGYVFLLGVSLWLVRFAMSAGWLVAIASIARPVYNAVNTVAQMAYLGPISLTLCVTIGGMRILRGDRGRGWALIGTGALFTVLLMTVFADPIGELYSEHGLLALGRETGFAIAQATRGNPYAPGQSLEAQLNSLLGELVTSSVRQPMQVVNFGTVVDDIPGCAAKWSDAIINGGGSGPGPAHAMGPVSEGGCGAVTAMAHAQHLDGGDFFTAAVFVACGFVLSVFLWYVAITNFLVGLKAAYFGTVMGPAFMIGMTGLAERALHYAKHCGWQLLIHAVELAVYTAFLGLVMVWMGFALTTGALGHGTLSVTPRMLIVMAASVVLLLLFRFIERQFHSDGIGAISQSVRGAFGSTVQHGRDSYDNARGRVDEARDQADRLRDRFRRNRGPGGENGAEDGPESATSAPSFDTFTQRPQSSQVSKKWVAERLLNRRSAAATAEKGATATEGRAAATAVADIAAPEVALPAAAAGAAVHAVRKHREKAKQQRAAATGEGAQQHASDRPGNRGGGHGHDRRPAGSDSTPGYDSAASPRLPSRGRPQRQGDAGSGRELVQTTGQEAPGIERYRDSDPGQAQSAALELRPRSSTRDSRGTQQ</sequence>
<feature type="transmembrane region" description="Helical" evidence="2">
    <location>
        <begin position="158"/>
        <end position="178"/>
    </location>
</feature>
<evidence type="ECO:0000313" key="3">
    <source>
        <dbReference type="EMBL" id="MBP2456203.1"/>
    </source>
</evidence>
<gene>
    <name evidence="3" type="ORF">JOF57_006179</name>
</gene>
<feature type="transmembrane region" description="Helical" evidence="2">
    <location>
        <begin position="356"/>
        <end position="375"/>
    </location>
</feature>
<accession>A0ABS5A484</accession>
<protein>
    <recommendedName>
        <fullName evidence="5">TrbL/VirB6 plasmid conjugal transfer protein</fullName>
    </recommendedName>
</protein>
<feature type="transmembrane region" description="Helical" evidence="2">
    <location>
        <begin position="324"/>
        <end position="344"/>
    </location>
</feature>
<evidence type="ECO:0000256" key="2">
    <source>
        <dbReference type="SAM" id="Phobius"/>
    </source>
</evidence>
<evidence type="ECO:0000256" key="1">
    <source>
        <dbReference type="SAM" id="MobiDB-lite"/>
    </source>
</evidence>
<organism evidence="3 4">
    <name type="scientific">Mycolicibacterium lutetiense</name>
    <dbReference type="NCBI Taxonomy" id="1641992"/>
    <lineage>
        <taxon>Bacteria</taxon>
        <taxon>Bacillati</taxon>
        <taxon>Actinomycetota</taxon>
        <taxon>Actinomycetes</taxon>
        <taxon>Mycobacteriales</taxon>
        <taxon>Mycobacteriaceae</taxon>
        <taxon>Mycolicibacterium</taxon>
    </lineage>
</organism>
<dbReference type="EMBL" id="JAGIOP010000003">
    <property type="protein sequence ID" value="MBP2456203.1"/>
    <property type="molecule type" value="Genomic_DNA"/>
</dbReference>
<feature type="transmembrane region" description="Helical" evidence="2">
    <location>
        <begin position="135"/>
        <end position="152"/>
    </location>
</feature>
<keyword evidence="4" id="KW-1185">Reference proteome</keyword>
<feature type="transmembrane region" description="Helical" evidence="2">
    <location>
        <begin position="18"/>
        <end position="40"/>
    </location>
</feature>
<reference evidence="3 4" key="1">
    <citation type="submission" date="2021-03" db="EMBL/GenBank/DDBJ databases">
        <title>Sequencing the genomes of 1000 actinobacteria strains.</title>
        <authorList>
            <person name="Klenk H.-P."/>
        </authorList>
    </citation>
    <scope>NUCLEOTIDE SEQUENCE [LARGE SCALE GENOMIC DNA]</scope>
    <source>
        <strain evidence="3 4">DSM 46713</strain>
    </source>
</reference>
<proteinExistence type="predicted"/>
<feature type="compositionally biased region" description="Basic and acidic residues" evidence="1">
    <location>
        <begin position="615"/>
        <end position="633"/>
    </location>
</feature>
<feature type="transmembrane region" description="Helical" evidence="2">
    <location>
        <begin position="185"/>
        <end position="204"/>
    </location>
</feature>
<keyword evidence="2" id="KW-0812">Transmembrane</keyword>
<feature type="compositionally biased region" description="Polar residues" evidence="1">
    <location>
        <begin position="516"/>
        <end position="536"/>
    </location>
</feature>
<feature type="compositionally biased region" description="Basic and acidic residues" evidence="1">
    <location>
        <begin position="696"/>
        <end position="710"/>
    </location>
</feature>
<name>A0ABS5A484_9MYCO</name>
<dbReference type="Proteomes" id="UP000694460">
    <property type="component" value="Unassembled WGS sequence"/>
</dbReference>
<keyword evidence="2" id="KW-1133">Transmembrane helix</keyword>
<feature type="transmembrane region" description="Helical" evidence="2">
    <location>
        <begin position="107"/>
        <end position="128"/>
    </location>
</feature>
<dbReference type="RefSeq" id="WP_209923861.1">
    <property type="nucleotide sequence ID" value="NZ_JAGIOP010000003.1"/>
</dbReference>
<feature type="region of interest" description="Disordered" evidence="1">
    <location>
        <begin position="469"/>
        <end position="539"/>
    </location>
</feature>
<evidence type="ECO:0000313" key="4">
    <source>
        <dbReference type="Proteomes" id="UP000694460"/>
    </source>
</evidence>
<feature type="compositionally biased region" description="Basic and acidic residues" evidence="1">
    <location>
        <begin position="472"/>
        <end position="495"/>
    </location>
</feature>
<feature type="transmembrane region" description="Helical" evidence="2">
    <location>
        <begin position="430"/>
        <end position="446"/>
    </location>
</feature>
<comment type="caution">
    <text evidence="3">The sequence shown here is derived from an EMBL/GenBank/DDBJ whole genome shotgun (WGS) entry which is preliminary data.</text>
</comment>
<feature type="transmembrane region" description="Helical" evidence="2">
    <location>
        <begin position="395"/>
        <end position="418"/>
    </location>
</feature>
<keyword evidence="2" id="KW-0472">Membrane</keyword>
<evidence type="ECO:0008006" key="5">
    <source>
        <dbReference type="Google" id="ProtNLM"/>
    </source>
</evidence>